<name>A0A813GUZ9_POLGL</name>
<keyword evidence="2" id="KW-0489">Methyltransferase</keyword>
<sequence>MEYPGMFPSAATIISSNGPYKEEATCSEHCDPDVLMSEIYKIPNTPDVVKAIFKRYEPFFNIETFDPRRRLRSAPPAVVCGLFGRSTATDRGAAKRAHQKFATWKRCSLRFHRSARFPQAMLQDSLCGVRTPYLRCMARLLHPAQRSPGVLAKPRRILVLGLGGGLLPAALCAAGDEVVVVERSAVVIRLAQEFFGLPSGVCYRAGEADLRFQASELPPSLQIQEADAEGFVLRLAEDLAGSSPDNQGVRQEPFDACAIDIFQGHSFQLPDFVRSARFHLALRSLLKPGGLVVQNALSHCGEVLPALRESRYRIPRPALPEGSMRCYAWRRDAAPLGPLLPATFPRQNEAADQLAELRASFMEAYAGVTVRRPCSWVP</sequence>
<dbReference type="InterPro" id="IPR051419">
    <property type="entry name" value="Lys/N-term_MeTrsfase_sf"/>
</dbReference>
<dbReference type="Proteomes" id="UP000654075">
    <property type="component" value="Unassembled WGS sequence"/>
</dbReference>
<dbReference type="PANTHER" id="PTHR12176:SF59">
    <property type="entry name" value="METHYLTRANSFERASE DOMAIN-CONTAINING PROTEIN-RELATED"/>
    <property type="match status" value="1"/>
</dbReference>
<evidence type="ECO:0000256" key="3">
    <source>
        <dbReference type="ARBA" id="ARBA00022679"/>
    </source>
</evidence>
<dbReference type="EMBL" id="CAJNNV010029653">
    <property type="protein sequence ID" value="CAE8629521.1"/>
    <property type="molecule type" value="Genomic_DNA"/>
</dbReference>
<organism evidence="4 5">
    <name type="scientific">Polarella glacialis</name>
    <name type="common">Dinoflagellate</name>
    <dbReference type="NCBI Taxonomy" id="89957"/>
    <lineage>
        <taxon>Eukaryota</taxon>
        <taxon>Sar</taxon>
        <taxon>Alveolata</taxon>
        <taxon>Dinophyceae</taxon>
        <taxon>Suessiales</taxon>
        <taxon>Suessiaceae</taxon>
        <taxon>Polarella</taxon>
    </lineage>
</organism>
<dbReference type="GO" id="GO:0008168">
    <property type="term" value="F:methyltransferase activity"/>
    <property type="evidence" value="ECO:0007669"/>
    <property type="project" value="UniProtKB-KW"/>
</dbReference>
<evidence type="ECO:0000313" key="4">
    <source>
        <dbReference type="EMBL" id="CAE8629521.1"/>
    </source>
</evidence>
<dbReference type="GO" id="GO:0032259">
    <property type="term" value="P:methylation"/>
    <property type="evidence" value="ECO:0007669"/>
    <property type="project" value="UniProtKB-KW"/>
</dbReference>
<dbReference type="AlphaFoldDB" id="A0A813GUZ9"/>
<proteinExistence type="inferred from homology"/>
<dbReference type="InterPro" id="IPR029063">
    <property type="entry name" value="SAM-dependent_MTases_sf"/>
</dbReference>
<comment type="caution">
    <text evidence="4">The sequence shown here is derived from an EMBL/GenBank/DDBJ whole genome shotgun (WGS) entry which is preliminary data.</text>
</comment>
<evidence type="ECO:0000256" key="2">
    <source>
        <dbReference type="ARBA" id="ARBA00022603"/>
    </source>
</evidence>
<reference evidence="4" key="1">
    <citation type="submission" date="2021-02" db="EMBL/GenBank/DDBJ databases">
        <authorList>
            <person name="Dougan E. K."/>
            <person name="Rhodes N."/>
            <person name="Thang M."/>
            <person name="Chan C."/>
        </authorList>
    </citation>
    <scope>NUCLEOTIDE SEQUENCE</scope>
</reference>
<dbReference type="Gene3D" id="3.40.50.150">
    <property type="entry name" value="Vaccinia Virus protein VP39"/>
    <property type="match status" value="1"/>
</dbReference>
<feature type="non-terminal residue" evidence="4">
    <location>
        <position position="378"/>
    </location>
</feature>
<keyword evidence="5" id="KW-1185">Reference proteome</keyword>
<accession>A0A813GUZ9</accession>
<evidence type="ECO:0000313" key="5">
    <source>
        <dbReference type="Proteomes" id="UP000654075"/>
    </source>
</evidence>
<gene>
    <name evidence="4" type="ORF">PGLA1383_LOCUS45984</name>
</gene>
<dbReference type="SUPFAM" id="SSF53335">
    <property type="entry name" value="S-adenosyl-L-methionine-dependent methyltransferases"/>
    <property type="match status" value="1"/>
</dbReference>
<comment type="similarity">
    <text evidence="1">Belongs to the methyltransferase superfamily.</text>
</comment>
<keyword evidence="3" id="KW-0808">Transferase</keyword>
<evidence type="ECO:0000256" key="1">
    <source>
        <dbReference type="ARBA" id="ARBA00008361"/>
    </source>
</evidence>
<protein>
    <submittedName>
        <fullName evidence="4">Uncharacterized protein</fullName>
    </submittedName>
</protein>
<dbReference type="PANTHER" id="PTHR12176">
    <property type="entry name" value="SAM-DEPENDENT METHYLTRANSFERASE SUPERFAMILY PROTEIN"/>
    <property type="match status" value="1"/>
</dbReference>
<dbReference type="OrthoDB" id="439283at2759"/>